<feature type="binding site" evidence="9">
    <location>
        <position position="181"/>
    </location>
    <ligand>
        <name>FMN</name>
        <dbReference type="ChEBI" id="CHEBI:58210"/>
    </ligand>
</feature>
<keyword evidence="2 7" id="KW-0285">Flavoprotein</keyword>
<evidence type="ECO:0000256" key="9">
    <source>
        <dbReference type="PIRSR" id="PIRSR006621-2"/>
    </source>
</evidence>
<name>Q0C0N1_HYPNA</name>
<keyword evidence="3 7" id="KW-0288">FMN</keyword>
<dbReference type="eggNOG" id="COG0042">
    <property type="taxonomic scope" value="Bacteria"/>
</dbReference>
<dbReference type="InterPro" id="IPR035587">
    <property type="entry name" value="DUS-like_FMN-bd"/>
</dbReference>
<dbReference type="HOGENOM" id="CLU_013299_0_1_5"/>
<feature type="binding site" evidence="9">
    <location>
        <position position="81"/>
    </location>
    <ligand>
        <name>FMN</name>
        <dbReference type="ChEBI" id="CHEBI:58210"/>
    </ligand>
</feature>
<evidence type="ECO:0000313" key="11">
    <source>
        <dbReference type="EMBL" id="ABI77765.1"/>
    </source>
</evidence>
<dbReference type="PROSITE" id="PS01136">
    <property type="entry name" value="UPF0034"/>
    <property type="match status" value="1"/>
</dbReference>
<dbReference type="SUPFAM" id="SSF51395">
    <property type="entry name" value="FMN-linked oxidoreductases"/>
    <property type="match status" value="1"/>
</dbReference>
<evidence type="ECO:0000256" key="7">
    <source>
        <dbReference type="PIRNR" id="PIRNR006621"/>
    </source>
</evidence>
<comment type="cofactor">
    <cofactor evidence="1 7 9">
        <name>FMN</name>
        <dbReference type="ChEBI" id="CHEBI:58210"/>
    </cofactor>
</comment>
<organism evidence="11 12">
    <name type="scientific">Hyphomonas neptunium (strain ATCC 15444)</name>
    <dbReference type="NCBI Taxonomy" id="228405"/>
    <lineage>
        <taxon>Bacteria</taxon>
        <taxon>Pseudomonadati</taxon>
        <taxon>Pseudomonadota</taxon>
        <taxon>Alphaproteobacteria</taxon>
        <taxon>Hyphomonadales</taxon>
        <taxon>Hyphomonadaceae</taxon>
        <taxon>Hyphomonas</taxon>
    </lineage>
</organism>
<dbReference type="KEGG" id="hne:HNE_2013"/>
<evidence type="ECO:0000256" key="3">
    <source>
        <dbReference type="ARBA" id="ARBA00022643"/>
    </source>
</evidence>
<reference evidence="11 12" key="1">
    <citation type="journal article" date="2006" name="J. Bacteriol.">
        <title>Comparative genomic evidence for a close relationship between the dimorphic prosthecate bacteria Hyphomonas neptunium and Caulobacter crescentus.</title>
        <authorList>
            <person name="Badger J.H."/>
            <person name="Hoover T.R."/>
            <person name="Brun Y.V."/>
            <person name="Weiner R.M."/>
            <person name="Laub M.T."/>
            <person name="Alexandre G."/>
            <person name="Mrazek J."/>
            <person name="Ren Q."/>
            <person name="Paulsen I.T."/>
            <person name="Nelson K.E."/>
            <person name="Khouri H.M."/>
            <person name="Radune D."/>
            <person name="Sosa J."/>
            <person name="Dodson R.J."/>
            <person name="Sullivan S.A."/>
            <person name="Rosovitz M.J."/>
            <person name="Madupu R."/>
            <person name="Brinkac L.M."/>
            <person name="Durkin A.S."/>
            <person name="Daugherty S.C."/>
            <person name="Kothari S.P."/>
            <person name="Giglio M.G."/>
            <person name="Zhou L."/>
            <person name="Haft D.H."/>
            <person name="Selengut J.D."/>
            <person name="Davidsen T.M."/>
            <person name="Yang Q."/>
            <person name="Zafar N."/>
            <person name="Ward N.L."/>
        </authorList>
    </citation>
    <scope>NUCLEOTIDE SEQUENCE [LARGE SCALE GENOMIC DNA]</scope>
    <source>
        <strain evidence="11 12">ATCC 15444</strain>
    </source>
</reference>
<dbReference type="GO" id="GO:0003723">
    <property type="term" value="F:RNA binding"/>
    <property type="evidence" value="ECO:0007669"/>
    <property type="project" value="TreeGrafter"/>
</dbReference>
<dbReference type="InterPro" id="IPR001269">
    <property type="entry name" value="DUS_fam"/>
</dbReference>
<evidence type="ECO:0000313" key="12">
    <source>
        <dbReference type="Proteomes" id="UP000001959"/>
    </source>
</evidence>
<evidence type="ECO:0000256" key="6">
    <source>
        <dbReference type="ARBA" id="ARBA00023002"/>
    </source>
</evidence>
<keyword evidence="5" id="KW-0521">NADP</keyword>
<keyword evidence="6 7" id="KW-0560">Oxidoreductase</keyword>
<dbReference type="EMBL" id="CP000158">
    <property type="protein sequence ID" value="ABI77765.1"/>
    <property type="molecule type" value="Genomic_DNA"/>
</dbReference>
<dbReference type="Pfam" id="PF01207">
    <property type="entry name" value="Dus"/>
    <property type="match status" value="1"/>
</dbReference>
<dbReference type="Gene3D" id="3.20.20.70">
    <property type="entry name" value="Aldolase class I"/>
    <property type="match status" value="1"/>
</dbReference>
<dbReference type="STRING" id="228405.HNE_2013"/>
<dbReference type="InterPro" id="IPR013785">
    <property type="entry name" value="Aldolase_TIM"/>
</dbReference>
<dbReference type="PANTHER" id="PTHR45846">
    <property type="entry name" value="TRNA-DIHYDROURIDINE(47) SYNTHASE [NAD(P)(+)]-LIKE"/>
    <property type="match status" value="1"/>
</dbReference>
<protein>
    <recommendedName>
        <fullName evidence="7">tRNA-dihydrouridine synthase</fullName>
        <ecNumber evidence="7">1.3.1.-</ecNumber>
    </recommendedName>
</protein>
<dbReference type="PANTHER" id="PTHR45846:SF1">
    <property type="entry name" value="TRNA-DIHYDROURIDINE(47) SYNTHASE [NAD(P)(+)]-LIKE"/>
    <property type="match status" value="1"/>
</dbReference>
<comment type="similarity">
    <text evidence="7">Belongs to the dus family.</text>
</comment>
<comment type="function">
    <text evidence="7">Catalyzes the synthesis of 5,6-dihydrouridine (D), a modified base found in the D-loop of most tRNAs, via the reduction of the C5-C6 double bond in target uridines.</text>
</comment>
<sequence>MCACEKMKSEKQKDMINFEAPRVWLAPMSGATDAPMRRQAVHFGAPAVVSEMVAGEMLAKARADVVRRTCRHEGAGYWIVQLAARRPEDMLAGAVLMAEAGVDVIDINMGCPSKQVTGGQSGSALMRDLPLAGEIIDAALQGAAGRPVTLKMRLGWDDENLNAPELAVMAQDRGVQMLTVHGRTRCQFYTGGANWAAVRATVDAVSLPVIVNGDISDTASAREALAQSGAYGVMLGRAAMGRPWLVGEVAAALEGRAWRRPALNEQLASLCEQITDSIDLYGASLGLRMVRKHVSAAIDELETDLPATERRQLRADLCRIGDAGELIAALRKVYLGKVLEKAVSS</sequence>
<proteinExistence type="inferred from homology"/>
<evidence type="ECO:0000256" key="8">
    <source>
        <dbReference type="PIRSR" id="PIRSR006621-1"/>
    </source>
</evidence>
<evidence type="ECO:0000256" key="2">
    <source>
        <dbReference type="ARBA" id="ARBA00022630"/>
    </source>
</evidence>
<keyword evidence="12" id="KW-1185">Reference proteome</keyword>
<dbReference type="GO" id="GO:0050660">
    <property type="term" value="F:flavin adenine dinucleotide binding"/>
    <property type="evidence" value="ECO:0007669"/>
    <property type="project" value="InterPro"/>
</dbReference>
<feature type="active site" description="Proton donor" evidence="8">
    <location>
        <position position="111"/>
    </location>
</feature>
<keyword evidence="4 7" id="KW-0819">tRNA processing</keyword>
<gene>
    <name evidence="11" type="ordered locus">HNE_2013</name>
</gene>
<dbReference type="GO" id="GO:0017150">
    <property type="term" value="F:tRNA dihydrouridine synthase activity"/>
    <property type="evidence" value="ECO:0007669"/>
    <property type="project" value="InterPro"/>
</dbReference>
<dbReference type="Proteomes" id="UP000001959">
    <property type="component" value="Chromosome"/>
</dbReference>
<feature type="binding site" evidence="9">
    <location>
        <position position="151"/>
    </location>
    <ligand>
        <name>FMN</name>
        <dbReference type="ChEBI" id="CHEBI:58210"/>
    </ligand>
</feature>
<evidence type="ECO:0000256" key="1">
    <source>
        <dbReference type="ARBA" id="ARBA00001917"/>
    </source>
</evidence>
<evidence type="ECO:0000256" key="5">
    <source>
        <dbReference type="ARBA" id="ARBA00022857"/>
    </source>
</evidence>
<dbReference type="PIRSF" id="PIRSF006621">
    <property type="entry name" value="Dus"/>
    <property type="match status" value="1"/>
</dbReference>
<dbReference type="InterPro" id="IPR018517">
    <property type="entry name" value="tRNA_hU_synthase_CS"/>
</dbReference>
<dbReference type="AlphaFoldDB" id="Q0C0N1"/>
<evidence type="ECO:0000259" key="10">
    <source>
        <dbReference type="Pfam" id="PF01207"/>
    </source>
</evidence>
<feature type="domain" description="DUS-like FMN-binding" evidence="10">
    <location>
        <begin position="25"/>
        <end position="303"/>
    </location>
</feature>
<dbReference type="EC" id="1.3.1.-" evidence="7"/>
<accession>Q0C0N1</accession>
<feature type="binding site" evidence="9">
    <location>
        <begin position="236"/>
        <end position="237"/>
    </location>
    <ligand>
        <name>FMN</name>
        <dbReference type="ChEBI" id="CHEBI:58210"/>
    </ligand>
</feature>
<dbReference type="CDD" id="cd02801">
    <property type="entry name" value="DUS_like_FMN"/>
    <property type="match status" value="1"/>
</dbReference>
<keyword evidence="9" id="KW-0547">Nucleotide-binding</keyword>
<evidence type="ECO:0000256" key="4">
    <source>
        <dbReference type="ARBA" id="ARBA00022694"/>
    </source>
</evidence>